<organism evidence="3 4">
    <name type="scientific">Neoarthrinium moseri</name>
    <dbReference type="NCBI Taxonomy" id="1658444"/>
    <lineage>
        <taxon>Eukaryota</taxon>
        <taxon>Fungi</taxon>
        <taxon>Dikarya</taxon>
        <taxon>Ascomycota</taxon>
        <taxon>Pezizomycotina</taxon>
        <taxon>Sordariomycetes</taxon>
        <taxon>Xylariomycetidae</taxon>
        <taxon>Amphisphaeriales</taxon>
        <taxon>Apiosporaceae</taxon>
        <taxon>Neoarthrinium</taxon>
    </lineage>
</organism>
<dbReference type="Pfam" id="PF06487">
    <property type="entry name" value="SAP18"/>
    <property type="match status" value="1"/>
</dbReference>
<comment type="caution">
    <text evidence="3">The sequence shown here is derived from an EMBL/GenBank/DDBJ whole genome shotgun (WGS) entry which is preliminary data.</text>
</comment>
<gene>
    <name evidence="3" type="ORF">JX265_009641</name>
</gene>
<feature type="region of interest" description="Disordered" evidence="2">
    <location>
        <begin position="172"/>
        <end position="268"/>
    </location>
</feature>
<dbReference type="Gene3D" id="3.10.20.550">
    <property type="entry name" value="ASAP complex, SAP18 subunit"/>
    <property type="match status" value="1"/>
</dbReference>
<proteinExistence type="inferred from homology"/>
<protein>
    <recommendedName>
        <fullName evidence="5">Sin3-associated polypeptide Sap18</fullName>
    </recommendedName>
</protein>
<sequence length="268" mass="28160">MDQDGRSSPPFALRLFYRTGAFHRPDEFASPTLPPHLTIHTWPSCTLAELSHHLAFAPTSILPDPAVGTRLSFRLIFADTRAANSQHHHRQGGAAAVPARFMVKDLGSVVIGDGGPGLDPADAAAAKSLSPEDDGAKTLADARLVVGDYISVAILPPLGDGSVAPASAARMGRGSGVGEAGSVVGRAPGYGRDRERERDREDGFGGGRRGGRGGRHDGYGRGGSEPVGEWRRGDFSGRGGRGIPVGEWRRGEALPDAPFGRGRGRGRY</sequence>
<dbReference type="OrthoDB" id="440566at2759"/>
<evidence type="ECO:0000313" key="3">
    <source>
        <dbReference type="EMBL" id="KAI1861022.1"/>
    </source>
</evidence>
<dbReference type="GO" id="GO:0005634">
    <property type="term" value="C:nucleus"/>
    <property type="evidence" value="ECO:0007669"/>
    <property type="project" value="TreeGrafter"/>
</dbReference>
<dbReference type="PANTHER" id="PTHR13082">
    <property type="entry name" value="SAP18"/>
    <property type="match status" value="1"/>
</dbReference>
<keyword evidence="4" id="KW-1185">Reference proteome</keyword>
<dbReference type="InterPro" id="IPR042534">
    <property type="entry name" value="SAP18_sf"/>
</dbReference>
<reference evidence="3" key="1">
    <citation type="submission" date="2021-03" db="EMBL/GenBank/DDBJ databases">
        <title>Revisited historic fungal species revealed as producer of novel bioactive compounds through whole genome sequencing and comparative genomics.</title>
        <authorList>
            <person name="Vignolle G.A."/>
            <person name="Hochenegger N."/>
            <person name="Mach R.L."/>
            <person name="Mach-Aigner A.R."/>
            <person name="Javad Rahimi M."/>
            <person name="Salim K.A."/>
            <person name="Chan C.M."/>
            <person name="Lim L.B.L."/>
            <person name="Cai F."/>
            <person name="Druzhinina I.S."/>
            <person name="U'Ren J.M."/>
            <person name="Derntl C."/>
        </authorList>
    </citation>
    <scope>NUCLEOTIDE SEQUENCE</scope>
    <source>
        <strain evidence="3">TUCIM 5799</strain>
    </source>
</reference>
<evidence type="ECO:0000256" key="1">
    <source>
        <dbReference type="ARBA" id="ARBA00009143"/>
    </source>
</evidence>
<dbReference type="InterPro" id="IPR010516">
    <property type="entry name" value="SAP18"/>
</dbReference>
<evidence type="ECO:0008006" key="5">
    <source>
        <dbReference type="Google" id="ProtNLM"/>
    </source>
</evidence>
<dbReference type="AlphaFoldDB" id="A0A9Q0AKZ1"/>
<dbReference type="Proteomes" id="UP000829685">
    <property type="component" value="Unassembled WGS sequence"/>
</dbReference>
<comment type="similarity">
    <text evidence="1">Belongs to the SAP18 family.</text>
</comment>
<evidence type="ECO:0000256" key="2">
    <source>
        <dbReference type="SAM" id="MobiDB-lite"/>
    </source>
</evidence>
<dbReference type="PANTHER" id="PTHR13082:SF0">
    <property type="entry name" value="HISTONE DEACETYLASE COMPLEX SUBUNIT SAP18"/>
    <property type="match status" value="1"/>
</dbReference>
<accession>A0A9Q0AKZ1</accession>
<dbReference type="EMBL" id="JAFIMR010000030">
    <property type="protein sequence ID" value="KAI1861022.1"/>
    <property type="molecule type" value="Genomic_DNA"/>
</dbReference>
<evidence type="ECO:0000313" key="4">
    <source>
        <dbReference type="Proteomes" id="UP000829685"/>
    </source>
</evidence>
<feature type="compositionally biased region" description="Low complexity" evidence="2">
    <location>
        <begin position="180"/>
        <end position="190"/>
    </location>
</feature>
<name>A0A9Q0AKZ1_9PEZI</name>
<feature type="compositionally biased region" description="Basic and acidic residues" evidence="2">
    <location>
        <begin position="191"/>
        <end position="203"/>
    </location>
</feature>